<name>A0ABR4A1E7_9LECA</name>
<gene>
    <name evidence="3" type="ORF">N7G274_007918</name>
</gene>
<organism evidence="3 4">
    <name type="scientific">Stereocaulon virgatum</name>
    <dbReference type="NCBI Taxonomy" id="373712"/>
    <lineage>
        <taxon>Eukaryota</taxon>
        <taxon>Fungi</taxon>
        <taxon>Dikarya</taxon>
        <taxon>Ascomycota</taxon>
        <taxon>Pezizomycotina</taxon>
        <taxon>Lecanoromycetes</taxon>
        <taxon>OSLEUM clade</taxon>
        <taxon>Lecanoromycetidae</taxon>
        <taxon>Lecanorales</taxon>
        <taxon>Lecanorineae</taxon>
        <taxon>Stereocaulaceae</taxon>
        <taxon>Stereocaulon</taxon>
    </lineage>
</organism>
<dbReference type="Gene3D" id="3.30.56.110">
    <property type="entry name" value="Protein of unknown function DUF2237"/>
    <property type="match status" value="1"/>
</dbReference>
<dbReference type="PANTHER" id="PTHR37466">
    <property type="entry name" value="SLR1628 PROTEIN"/>
    <property type="match status" value="1"/>
</dbReference>
<dbReference type="Proteomes" id="UP001590950">
    <property type="component" value="Unassembled WGS sequence"/>
</dbReference>
<dbReference type="InterPro" id="IPR018714">
    <property type="entry name" value="DUF2237"/>
</dbReference>
<feature type="transmembrane region" description="Helical" evidence="2">
    <location>
        <begin position="12"/>
        <end position="31"/>
    </location>
</feature>
<keyword evidence="2" id="KW-1133">Transmembrane helix</keyword>
<keyword evidence="4" id="KW-1185">Reference proteome</keyword>
<protein>
    <submittedName>
        <fullName evidence="3">Uncharacterized protein</fullName>
    </submittedName>
</protein>
<feature type="region of interest" description="Disordered" evidence="1">
    <location>
        <begin position="160"/>
        <end position="186"/>
    </location>
</feature>
<reference evidence="3 4" key="1">
    <citation type="submission" date="2024-09" db="EMBL/GenBank/DDBJ databases">
        <title>Rethinking Asexuality: The Enigmatic Case of Functional Sexual Genes in Lepraria (Stereocaulaceae).</title>
        <authorList>
            <person name="Doellman M."/>
            <person name="Sun Y."/>
            <person name="Barcenas-Pena A."/>
            <person name="Lumbsch H.T."/>
            <person name="Grewe F."/>
        </authorList>
    </citation>
    <scope>NUCLEOTIDE SEQUENCE [LARGE SCALE GENOMIC DNA]</scope>
    <source>
        <strain evidence="3 4">Mercado 3170</strain>
    </source>
</reference>
<comment type="caution">
    <text evidence="3">The sequence shown here is derived from an EMBL/GenBank/DDBJ whole genome shotgun (WGS) entry which is preliminary data.</text>
</comment>
<keyword evidence="2" id="KW-0472">Membrane</keyword>
<dbReference type="Pfam" id="PF09996">
    <property type="entry name" value="DUF2237"/>
    <property type="match status" value="1"/>
</dbReference>
<evidence type="ECO:0000256" key="1">
    <source>
        <dbReference type="SAM" id="MobiDB-lite"/>
    </source>
</evidence>
<evidence type="ECO:0000313" key="3">
    <source>
        <dbReference type="EMBL" id="KAL2039250.1"/>
    </source>
</evidence>
<sequence length="186" mass="20387">MPLFERNSLTTFIVFILPLLGLAIVALYHELMATKPSNQHLNVFKKPLALFSQQPMTGFYRDGYCRVGPEDRGNHAVAGVLTKEFLDFSASRGNNLRSIGLEPGCKWCLCTARWKEAMEAAKGKDDPVVPKVYLHATDESALQNGITMDALKKYAAEGEVQGGGGRLEKKEPLDPATPGGIARETH</sequence>
<accession>A0ABR4A1E7</accession>
<keyword evidence="2" id="KW-0812">Transmembrane</keyword>
<evidence type="ECO:0000313" key="4">
    <source>
        <dbReference type="Proteomes" id="UP001590950"/>
    </source>
</evidence>
<proteinExistence type="predicted"/>
<dbReference type="EMBL" id="JBEFKJ010000026">
    <property type="protein sequence ID" value="KAL2039250.1"/>
    <property type="molecule type" value="Genomic_DNA"/>
</dbReference>
<dbReference type="PANTHER" id="PTHR37466:SF1">
    <property type="entry name" value="SLR1628 PROTEIN"/>
    <property type="match status" value="1"/>
</dbReference>
<evidence type="ECO:0000256" key="2">
    <source>
        <dbReference type="SAM" id="Phobius"/>
    </source>
</evidence>